<proteinExistence type="predicted"/>
<accession>A0A2R6XHM6</accession>
<sequence length="66" mass="7246">MIIGHRSICFCTFGLAFVVVHEASLPTCYTFARLGRSFSRHGATSSTVGHLLLSIIKLSMMTRNEA</sequence>
<feature type="chain" id="PRO_5015305195" description="Secreted protein" evidence="1">
    <location>
        <begin position="24"/>
        <end position="66"/>
    </location>
</feature>
<reference evidence="3" key="1">
    <citation type="journal article" date="2017" name="Cell">
        <title>Insights into land plant evolution garnered from the Marchantia polymorpha genome.</title>
        <authorList>
            <person name="Bowman J.L."/>
            <person name="Kohchi T."/>
            <person name="Yamato K.T."/>
            <person name="Jenkins J."/>
            <person name="Shu S."/>
            <person name="Ishizaki K."/>
            <person name="Yamaoka S."/>
            <person name="Nishihama R."/>
            <person name="Nakamura Y."/>
            <person name="Berger F."/>
            <person name="Adam C."/>
            <person name="Aki S.S."/>
            <person name="Althoff F."/>
            <person name="Araki T."/>
            <person name="Arteaga-Vazquez M.A."/>
            <person name="Balasubrmanian S."/>
            <person name="Barry K."/>
            <person name="Bauer D."/>
            <person name="Boehm C.R."/>
            <person name="Briginshaw L."/>
            <person name="Caballero-Perez J."/>
            <person name="Catarino B."/>
            <person name="Chen F."/>
            <person name="Chiyoda S."/>
            <person name="Chovatia M."/>
            <person name="Davies K.M."/>
            <person name="Delmans M."/>
            <person name="Demura T."/>
            <person name="Dierschke T."/>
            <person name="Dolan L."/>
            <person name="Dorantes-Acosta A.E."/>
            <person name="Eklund D.M."/>
            <person name="Florent S.N."/>
            <person name="Flores-Sandoval E."/>
            <person name="Fujiyama A."/>
            <person name="Fukuzawa H."/>
            <person name="Galik B."/>
            <person name="Grimanelli D."/>
            <person name="Grimwood J."/>
            <person name="Grossniklaus U."/>
            <person name="Hamada T."/>
            <person name="Haseloff J."/>
            <person name="Hetherington A.J."/>
            <person name="Higo A."/>
            <person name="Hirakawa Y."/>
            <person name="Hundley H.N."/>
            <person name="Ikeda Y."/>
            <person name="Inoue K."/>
            <person name="Inoue S.I."/>
            <person name="Ishida S."/>
            <person name="Jia Q."/>
            <person name="Kakita M."/>
            <person name="Kanazawa T."/>
            <person name="Kawai Y."/>
            <person name="Kawashima T."/>
            <person name="Kennedy M."/>
            <person name="Kinose K."/>
            <person name="Kinoshita T."/>
            <person name="Kohara Y."/>
            <person name="Koide E."/>
            <person name="Komatsu K."/>
            <person name="Kopischke S."/>
            <person name="Kubo M."/>
            <person name="Kyozuka J."/>
            <person name="Lagercrantz U."/>
            <person name="Lin S.S."/>
            <person name="Lindquist E."/>
            <person name="Lipzen A.M."/>
            <person name="Lu C.W."/>
            <person name="De Luna E."/>
            <person name="Martienssen R.A."/>
            <person name="Minamino N."/>
            <person name="Mizutani M."/>
            <person name="Mizutani M."/>
            <person name="Mochizuki N."/>
            <person name="Monte I."/>
            <person name="Mosher R."/>
            <person name="Nagasaki H."/>
            <person name="Nakagami H."/>
            <person name="Naramoto S."/>
            <person name="Nishitani K."/>
            <person name="Ohtani M."/>
            <person name="Okamoto T."/>
            <person name="Okumura M."/>
            <person name="Phillips J."/>
            <person name="Pollak B."/>
            <person name="Reinders A."/>
            <person name="Rovekamp M."/>
            <person name="Sano R."/>
            <person name="Sawa S."/>
            <person name="Schmid M.W."/>
            <person name="Shirakawa M."/>
            <person name="Solano R."/>
            <person name="Spunde A."/>
            <person name="Suetsugu N."/>
            <person name="Sugano S."/>
            <person name="Sugiyama A."/>
            <person name="Sun R."/>
            <person name="Suzuki Y."/>
            <person name="Takenaka M."/>
            <person name="Takezawa D."/>
            <person name="Tomogane H."/>
            <person name="Tsuzuki M."/>
            <person name="Ueda T."/>
            <person name="Umeda M."/>
            <person name="Ward J.M."/>
            <person name="Watanabe Y."/>
            <person name="Yazaki K."/>
            <person name="Yokoyama R."/>
            <person name="Yoshitake Y."/>
            <person name="Yotsui I."/>
            <person name="Zachgo S."/>
            <person name="Schmutz J."/>
        </authorList>
    </citation>
    <scope>NUCLEOTIDE SEQUENCE [LARGE SCALE GENOMIC DNA]</scope>
    <source>
        <strain evidence="3">Tak-1</strain>
    </source>
</reference>
<evidence type="ECO:0000313" key="2">
    <source>
        <dbReference type="EMBL" id="PTQ45610.1"/>
    </source>
</evidence>
<dbReference type="AlphaFoldDB" id="A0A2R6XHM6"/>
<organism evidence="2 3">
    <name type="scientific">Marchantia polymorpha</name>
    <name type="common">Common liverwort</name>
    <name type="synonym">Marchantia aquatica</name>
    <dbReference type="NCBI Taxonomy" id="3197"/>
    <lineage>
        <taxon>Eukaryota</taxon>
        <taxon>Viridiplantae</taxon>
        <taxon>Streptophyta</taxon>
        <taxon>Embryophyta</taxon>
        <taxon>Marchantiophyta</taxon>
        <taxon>Marchantiopsida</taxon>
        <taxon>Marchantiidae</taxon>
        <taxon>Marchantiales</taxon>
        <taxon>Marchantiaceae</taxon>
        <taxon>Marchantia</taxon>
    </lineage>
</organism>
<protein>
    <recommendedName>
        <fullName evidence="4">Secreted protein</fullName>
    </recommendedName>
</protein>
<evidence type="ECO:0000313" key="3">
    <source>
        <dbReference type="Proteomes" id="UP000244005"/>
    </source>
</evidence>
<name>A0A2R6XHM6_MARPO</name>
<dbReference type="Proteomes" id="UP000244005">
    <property type="component" value="Unassembled WGS sequence"/>
</dbReference>
<dbReference type="Gramene" id="Mp1g10950.1">
    <property type="protein sequence ID" value="Mp1g10950.1.cds1"/>
    <property type="gene ID" value="Mp1g10950"/>
</dbReference>
<feature type="signal peptide" evidence="1">
    <location>
        <begin position="1"/>
        <end position="23"/>
    </location>
</feature>
<evidence type="ECO:0000256" key="1">
    <source>
        <dbReference type="SAM" id="SignalP"/>
    </source>
</evidence>
<dbReference type="EMBL" id="KZ772686">
    <property type="protein sequence ID" value="PTQ45610.1"/>
    <property type="molecule type" value="Genomic_DNA"/>
</dbReference>
<evidence type="ECO:0008006" key="4">
    <source>
        <dbReference type="Google" id="ProtNLM"/>
    </source>
</evidence>
<gene>
    <name evidence="2" type="ORF">MARPO_0014s0131</name>
</gene>
<keyword evidence="3" id="KW-1185">Reference proteome</keyword>
<keyword evidence="1" id="KW-0732">Signal</keyword>